<sequence>MMYCEFKPFSTDTETYTQEMLEEVIGDEFEAMMYKDDKEIPAYIWTVNFVVIVKRSTKFVTDISFEKIPRNPVCE</sequence>
<evidence type="ECO:0000313" key="1">
    <source>
        <dbReference type="EMBL" id="GAM14515.1"/>
    </source>
</evidence>
<dbReference type="RefSeq" id="WP_041966255.1">
    <property type="nucleotide sequence ID" value="NZ_BASE01000058.1"/>
</dbReference>
<keyword evidence="2" id="KW-1185">Reference proteome</keyword>
<accession>A0A0A8X3G5</accession>
<dbReference type="OrthoDB" id="2691582at2"/>
<comment type="caution">
    <text evidence="1">The sequence shown here is derived from an EMBL/GenBank/DDBJ whole genome shotgun (WGS) entry which is preliminary data.</text>
</comment>
<name>A0A0A8X3G5_MESS1</name>
<gene>
    <name evidence="1" type="ORF">SAMD00020551_2666</name>
</gene>
<dbReference type="AlphaFoldDB" id="A0A0A8X3G5"/>
<dbReference type="EMBL" id="BASE01000058">
    <property type="protein sequence ID" value="GAM14515.1"/>
    <property type="molecule type" value="Genomic_DNA"/>
</dbReference>
<proteinExistence type="predicted"/>
<dbReference type="Proteomes" id="UP000031014">
    <property type="component" value="Unassembled WGS sequence"/>
</dbReference>
<evidence type="ECO:0000313" key="2">
    <source>
        <dbReference type="Proteomes" id="UP000031014"/>
    </source>
</evidence>
<organism evidence="1 2">
    <name type="scientific">Mesobacillus selenatarsenatis (strain DSM 18680 / JCM 14380 / FERM P-15431 / SF-1)</name>
    <dbReference type="NCBI Taxonomy" id="1321606"/>
    <lineage>
        <taxon>Bacteria</taxon>
        <taxon>Bacillati</taxon>
        <taxon>Bacillota</taxon>
        <taxon>Bacilli</taxon>
        <taxon>Bacillales</taxon>
        <taxon>Bacillaceae</taxon>
        <taxon>Mesobacillus</taxon>
    </lineage>
</organism>
<protein>
    <submittedName>
        <fullName evidence="1">RarD protein, DMT superfamily transporter</fullName>
    </submittedName>
</protein>
<dbReference type="STRING" id="1321606.SAMD00020551_2666"/>
<reference evidence="1 2" key="1">
    <citation type="submission" date="2013-06" db="EMBL/GenBank/DDBJ databases">
        <title>Whole genome shotgun sequence of Bacillus selenatarsenatis SF-1.</title>
        <authorList>
            <person name="Kuroda M."/>
            <person name="Sei K."/>
            <person name="Yamashita M."/>
            <person name="Ike M."/>
        </authorList>
    </citation>
    <scope>NUCLEOTIDE SEQUENCE [LARGE SCALE GENOMIC DNA]</scope>
    <source>
        <strain evidence="1 2">SF-1</strain>
    </source>
</reference>